<feature type="transmembrane region" description="Helical" evidence="1">
    <location>
        <begin position="6"/>
        <end position="26"/>
    </location>
</feature>
<organism evidence="2">
    <name type="scientific">Ixodes ricinus</name>
    <name type="common">Common tick</name>
    <name type="synonym">Acarus ricinus</name>
    <dbReference type="NCBI Taxonomy" id="34613"/>
    <lineage>
        <taxon>Eukaryota</taxon>
        <taxon>Metazoa</taxon>
        <taxon>Ecdysozoa</taxon>
        <taxon>Arthropoda</taxon>
        <taxon>Chelicerata</taxon>
        <taxon>Arachnida</taxon>
        <taxon>Acari</taxon>
        <taxon>Parasitiformes</taxon>
        <taxon>Ixodida</taxon>
        <taxon>Ixodoidea</taxon>
        <taxon>Ixodidae</taxon>
        <taxon>Ixodinae</taxon>
        <taxon>Ixodes</taxon>
    </lineage>
</organism>
<evidence type="ECO:0000256" key="1">
    <source>
        <dbReference type="SAM" id="Phobius"/>
    </source>
</evidence>
<protein>
    <submittedName>
        <fullName evidence="2">Putative secreted protein</fullName>
    </submittedName>
</protein>
<name>A0A6B0U2J6_IXORI</name>
<dbReference type="EMBL" id="GIFC01000632">
    <property type="protein sequence ID" value="MXU82715.1"/>
    <property type="molecule type" value="Transcribed_RNA"/>
</dbReference>
<reference evidence="2" key="1">
    <citation type="submission" date="2019-12" db="EMBL/GenBank/DDBJ databases">
        <title>An insight into the sialome of adult female Ixodes ricinus ticks feeding for 6 days.</title>
        <authorList>
            <person name="Perner J."/>
            <person name="Ribeiro J.M.C."/>
        </authorList>
    </citation>
    <scope>NUCLEOTIDE SEQUENCE</scope>
    <source>
        <strain evidence="2">Semi-engorged</strain>
        <tissue evidence="2">Salivary glands</tissue>
    </source>
</reference>
<keyword evidence="1" id="KW-1133">Transmembrane helix</keyword>
<accession>A0A6B0U2J6</accession>
<dbReference type="AlphaFoldDB" id="A0A6B0U2J6"/>
<proteinExistence type="predicted"/>
<keyword evidence="1" id="KW-0472">Membrane</keyword>
<sequence length="70" mass="8166">MGTTSHFEIFFFSMFPKVILLLLHFFSTIYQHPSNNVCEFPQIWASFKYFSNVPYALEGCLQQTDGCSRC</sequence>
<keyword evidence="1" id="KW-0812">Transmembrane</keyword>
<evidence type="ECO:0000313" key="2">
    <source>
        <dbReference type="EMBL" id="MXU82715.1"/>
    </source>
</evidence>